<dbReference type="Proteomes" id="UP000283523">
    <property type="component" value="Unassembled WGS sequence"/>
</dbReference>
<evidence type="ECO:0000313" key="7">
    <source>
        <dbReference type="Proteomes" id="UP000283523"/>
    </source>
</evidence>
<dbReference type="SUPFAM" id="SSF46626">
    <property type="entry name" value="Cytochrome c"/>
    <property type="match status" value="1"/>
</dbReference>
<dbReference type="OrthoDB" id="9808161at2"/>
<dbReference type="InterPro" id="IPR011041">
    <property type="entry name" value="Quinoprot_gluc/sorb_DH_b-prop"/>
</dbReference>
<gene>
    <name evidence="6" type="ORF">DYU11_07935</name>
</gene>
<keyword evidence="1 4" id="KW-0349">Heme</keyword>
<dbReference type="InterPro" id="IPR016024">
    <property type="entry name" value="ARM-type_fold"/>
</dbReference>
<dbReference type="InterPro" id="IPR013428">
    <property type="entry name" value="Membrane-bound_put_N"/>
</dbReference>
<sequence>MVKPALGACLLGVGLLCLLSFKAKFGTWAGDDPSPPKTPAEELATFQVEPGMKVQLVAAEPMVQDPVVITFDEDGRLWVVEMRGFMPDIEGKGEELPVGRVSVLTDTNGDGRMDVSKVYLDSLIMPRALALIPGGALVVEDKKLWETKDLNGDGKADTKTLIDPTYAGGGLPEHSGNGLWRSMDNWYYNAKSRLRYRFVNDKPNAARPNVARPNAARWLRDSTEARGQWGISHDDKGRLVYNYNWSQLHADLVPPNYLSRNKNHTPTTGIDYGLTLDRRIYPIRPNPAVNRGYIPGTLDKDGRLLEFTAACSPLVYRGAAFPKAYYSNIFVCEPAGNLVKRNVVEEQGLLVSARDPHPGKEFLASTDERFRPVHMATGPDGALYVADMYRGLIQHGAYITPYLKDQTVARNLVLPINRGRIWRVVPENWTPQKPRKLSKASTDELIQLLSHPDGWYRDMTQRLLVERNDPQIGPALATVARNGENELGRFHALWTLDGLRLSNPDLLLTLLTDRSPLVRTTAVRLLEPFAKTDKTIRATFGERLLAEWDKAPIEQVLQMALAAAVLEPNVAQSLLAGVVERHGSIPLIRDAALSSLQGQEYAFLQRLMTAPNWQKPEPYKEIFVEMLATSIIRKRDAAELGSLLTNLAANKPTLGWQEKAVLTGLSIGGSDKKMKPVKLAAAPAILTRSADKVDPARLASLSAVFEWPGHVAAKASTTQKNPLNDDEQKLFALGRQHYLSTCSGCHGTDGAGVNRFAPPLIGSDWVLGDEKRLALILLHGMEGPVDVAGKVYNAPEVLPVMPAHSTMDDATLTAILMYIRNEWGNNAGPISRRTVGMTRVTSQGRVMPWTASELNKYILQAKAEEAK</sequence>
<dbReference type="InterPro" id="IPR055557">
    <property type="entry name" value="DUF7133"/>
</dbReference>
<dbReference type="GO" id="GO:0020037">
    <property type="term" value="F:heme binding"/>
    <property type="evidence" value="ECO:0007669"/>
    <property type="project" value="InterPro"/>
</dbReference>
<dbReference type="Pfam" id="PF00034">
    <property type="entry name" value="Cytochrom_C"/>
    <property type="match status" value="1"/>
</dbReference>
<dbReference type="Pfam" id="PF23500">
    <property type="entry name" value="DUF7133"/>
    <property type="match status" value="1"/>
</dbReference>
<proteinExistence type="predicted"/>
<keyword evidence="3 4" id="KW-0408">Iron</keyword>
<dbReference type="PANTHER" id="PTHR33546:SF1">
    <property type="entry name" value="LARGE, MULTIFUNCTIONAL SECRETED PROTEIN"/>
    <property type="match status" value="1"/>
</dbReference>
<evidence type="ECO:0000256" key="3">
    <source>
        <dbReference type="ARBA" id="ARBA00023004"/>
    </source>
</evidence>
<accession>A0A418MEI7</accession>
<dbReference type="InterPro" id="IPR011042">
    <property type="entry name" value="6-blade_b-propeller_TolB-like"/>
</dbReference>
<dbReference type="SUPFAM" id="SSF48371">
    <property type="entry name" value="ARM repeat"/>
    <property type="match status" value="1"/>
</dbReference>
<dbReference type="GO" id="GO:0046872">
    <property type="term" value="F:metal ion binding"/>
    <property type="evidence" value="ECO:0007669"/>
    <property type="project" value="UniProtKB-KW"/>
</dbReference>
<evidence type="ECO:0000256" key="1">
    <source>
        <dbReference type="ARBA" id="ARBA00022617"/>
    </source>
</evidence>
<protein>
    <submittedName>
        <fullName evidence="6">Dehydrogenase</fullName>
    </submittedName>
</protein>
<evidence type="ECO:0000313" key="6">
    <source>
        <dbReference type="EMBL" id="RIV25229.1"/>
    </source>
</evidence>
<dbReference type="GO" id="GO:0009055">
    <property type="term" value="F:electron transfer activity"/>
    <property type="evidence" value="ECO:0007669"/>
    <property type="project" value="InterPro"/>
</dbReference>
<dbReference type="NCBIfam" id="TIGR02604">
    <property type="entry name" value="Piru_Ver_Nterm"/>
    <property type="match status" value="1"/>
</dbReference>
<evidence type="ECO:0000259" key="5">
    <source>
        <dbReference type="PROSITE" id="PS51007"/>
    </source>
</evidence>
<dbReference type="InterPro" id="IPR036909">
    <property type="entry name" value="Cyt_c-like_dom_sf"/>
</dbReference>
<dbReference type="RefSeq" id="WP_119667115.1">
    <property type="nucleotide sequence ID" value="NZ_QXED01000002.1"/>
</dbReference>
<dbReference type="PROSITE" id="PS51007">
    <property type="entry name" value="CYTC"/>
    <property type="match status" value="1"/>
</dbReference>
<keyword evidence="2 4" id="KW-0479">Metal-binding</keyword>
<dbReference type="AlphaFoldDB" id="A0A418MEI7"/>
<dbReference type="EMBL" id="QXED01000002">
    <property type="protein sequence ID" value="RIV25229.1"/>
    <property type="molecule type" value="Genomic_DNA"/>
</dbReference>
<name>A0A418MEI7_9BACT</name>
<keyword evidence="7" id="KW-1185">Reference proteome</keyword>
<dbReference type="SUPFAM" id="SSF50952">
    <property type="entry name" value="Soluble quinoprotein glucose dehydrogenase"/>
    <property type="match status" value="1"/>
</dbReference>
<dbReference type="Gene3D" id="1.10.760.10">
    <property type="entry name" value="Cytochrome c-like domain"/>
    <property type="match status" value="1"/>
</dbReference>
<dbReference type="InterPro" id="IPR011989">
    <property type="entry name" value="ARM-like"/>
</dbReference>
<dbReference type="Gene3D" id="1.25.10.10">
    <property type="entry name" value="Leucine-rich Repeat Variant"/>
    <property type="match status" value="1"/>
</dbReference>
<feature type="domain" description="Cytochrome c" evidence="5">
    <location>
        <begin position="729"/>
        <end position="823"/>
    </location>
</feature>
<dbReference type="InterPro" id="IPR009056">
    <property type="entry name" value="Cyt_c-like_dom"/>
</dbReference>
<dbReference type="PANTHER" id="PTHR33546">
    <property type="entry name" value="LARGE, MULTIFUNCTIONAL SECRETED PROTEIN-RELATED"/>
    <property type="match status" value="1"/>
</dbReference>
<evidence type="ECO:0000256" key="4">
    <source>
        <dbReference type="PROSITE-ProRule" id="PRU00433"/>
    </source>
</evidence>
<comment type="caution">
    <text evidence="6">The sequence shown here is derived from an EMBL/GenBank/DDBJ whole genome shotgun (WGS) entry which is preliminary data.</text>
</comment>
<dbReference type="Gene3D" id="2.120.10.30">
    <property type="entry name" value="TolB, C-terminal domain"/>
    <property type="match status" value="1"/>
</dbReference>
<reference evidence="6 7" key="1">
    <citation type="submission" date="2018-08" db="EMBL/GenBank/DDBJ databases">
        <title>Fibrisoma montanum sp. nov., isolated from Danxia mountain soil.</title>
        <authorList>
            <person name="Huang Y."/>
        </authorList>
    </citation>
    <scope>NUCLEOTIDE SEQUENCE [LARGE SCALE GENOMIC DNA]</scope>
    <source>
        <strain evidence="6 7">HYT19</strain>
    </source>
</reference>
<evidence type="ECO:0000256" key="2">
    <source>
        <dbReference type="ARBA" id="ARBA00022723"/>
    </source>
</evidence>
<organism evidence="6 7">
    <name type="scientific">Fibrisoma montanum</name>
    <dbReference type="NCBI Taxonomy" id="2305895"/>
    <lineage>
        <taxon>Bacteria</taxon>
        <taxon>Pseudomonadati</taxon>
        <taxon>Bacteroidota</taxon>
        <taxon>Cytophagia</taxon>
        <taxon>Cytophagales</taxon>
        <taxon>Spirosomataceae</taxon>
        <taxon>Fibrisoma</taxon>
    </lineage>
</organism>